<feature type="domain" description="MAD homology 1 Dwarfin-type" evidence="6">
    <location>
        <begin position="640"/>
        <end position="762"/>
    </location>
</feature>
<protein>
    <recommendedName>
        <fullName evidence="6">MAD homology 1 Dwarfin-type domain-containing protein</fullName>
    </recommendedName>
</protein>
<dbReference type="SUPFAM" id="SSF56366">
    <property type="entry name" value="SMAD MH1 domain"/>
    <property type="match status" value="1"/>
</dbReference>
<dbReference type="InterPro" id="IPR003619">
    <property type="entry name" value="MAD_homology1_Dwarfin-type"/>
</dbReference>
<dbReference type="Proteomes" id="UP001159363">
    <property type="component" value="Chromosome 1"/>
</dbReference>
<evidence type="ECO:0000259" key="6">
    <source>
        <dbReference type="SMART" id="SM00523"/>
    </source>
</evidence>
<dbReference type="Pfam" id="PF03165">
    <property type="entry name" value="MH1"/>
    <property type="match status" value="1"/>
</dbReference>
<comment type="subcellular location">
    <subcellularLocation>
        <location evidence="1">Nucleus</location>
    </subcellularLocation>
</comment>
<name>A0ABQ9IFJ9_9NEOP</name>
<feature type="region of interest" description="Disordered" evidence="5">
    <location>
        <begin position="479"/>
        <end position="498"/>
    </location>
</feature>
<sequence>MRAAQGTGDNKHDIYFNGIKARFRECTTLARHVPNRHLYLQTDASEKGICVRSKLMSYDIEVQHVPGAENQLVDELSRALGRTVATDEDDEQHAMCKKHTSHTGRRTQARRTANTSNIQLATWCIYMPPATWEHVLRNTHSSKSTGHPGILQIACTMVHLHAPTIWEHLLRNTHSSICIGHPGTAQETCTSIDSFSRWIEAYPVSSATVRTITRALRTESYHCLGYPGMGGQLRDDEFTPPLTEGRNEWVMNNQTTAVYHPQVNPTERHTQALKMQLHLRVCKEHITCAEHLPASLLTRQRRVNLAMYQLPAVFLQGFAQKWNSPNQVVKPLGYTTYFVWVSSKNIIADHRVDLCLAVEMLEIETPSTPMPTAQCTRSPDQDITVAISCETGSQNYVSDGSVILFLFSSTTSSITTPICDTGRINCLTENCNYQAATPAQLQLHQSCSINLQNRDAQHQLPMGQLSGWHCSDTSSITNTRRPHTGPYTGVLSSPSRTPITYQSRHRTCEDEMAKEGVSIPLYRSKHPLHLHHPVCMACGHAARRSRPVPSEPRCVMGYLRSAWSRDRQRRVRLMLTRHSHAPCVLFNCHSNINHTNYTRPQQLHQARSAFLQVDRNAMTSMLPFTPPIVKRLLGWKKGEGEDKWSEKAVKSLVKKLKKSGGLDELEKSITTQDPTTRCITIPRSCDRLTDKRMTDATDGCEFTFRSSAFDMGRCQQYMSPLIPALTSWLASIKVRQVSELRVDEWMNGWSFSNRRARVQLAGRTVGLDAMSDAGRAVDNPEVASPDVQRSMMMMLPITFYALSSVSCLASPNAFCRP</sequence>
<dbReference type="InterPro" id="IPR013790">
    <property type="entry name" value="Dwarfin"/>
</dbReference>
<evidence type="ECO:0000313" key="7">
    <source>
        <dbReference type="EMBL" id="KAJ8895442.1"/>
    </source>
</evidence>
<proteinExistence type="predicted"/>
<dbReference type="InterPro" id="IPR036578">
    <property type="entry name" value="SMAD_MH1_sf"/>
</dbReference>
<accession>A0ABQ9IFJ9</accession>
<reference evidence="7 8" key="1">
    <citation type="submission" date="2023-02" db="EMBL/GenBank/DDBJ databases">
        <title>LHISI_Scaffold_Assembly.</title>
        <authorList>
            <person name="Stuart O.P."/>
            <person name="Cleave R."/>
            <person name="Magrath M.J.L."/>
            <person name="Mikheyev A.S."/>
        </authorList>
    </citation>
    <scope>NUCLEOTIDE SEQUENCE [LARGE SCALE GENOMIC DNA]</scope>
    <source>
        <strain evidence="7">Daus_M_001</strain>
        <tissue evidence="7">Leg muscle</tissue>
    </source>
</reference>
<evidence type="ECO:0000256" key="3">
    <source>
        <dbReference type="ARBA" id="ARBA00023163"/>
    </source>
</evidence>
<dbReference type="Gene3D" id="3.30.420.10">
    <property type="entry name" value="Ribonuclease H-like superfamily/Ribonuclease H"/>
    <property type="match status" value="1"/>
</dbReference>
<evidence type="ECO:0000256" key="4">
    <source>
        <dbReference type="ARBA" id="ARBA00023242"/>
    </source>
</evidence>
<evidence type="ECO:0000313" key="8">
    <source>
        <dbReference type="Proteomes" id="UP001159363"/>
    </source>
</evidence>
<evidence type="ECO:0000256" key="5">
    <source>
        <dbReference type="SAM" id="MobiDB-lite"/>
    </source>
</evidence>
<organism evidence="7 8">
    <name type="scientific">Dryococelus australis</name>
    <dbReference type="NCBI Taxonomy" id="614101"/>
    <lineage>
        <taxon>Eukaryota</taxon>
        <taxon>Metazoa</taxon>
        <taxon>Ecdysozoa</taxon>
        <taxon>Arthropoda</taxon>
        <taxon>Hexapoda</taxon>
        <taxon>Insecta</taxon>
        <taxon>Pterygota</taxon>
        <taxon>Neoptera</taxon>
        <taxon>Polyneoptera</taxon>
        <taxon>Phasmatodea</taxon>
        <taxon>Verophasmatodea</taxon>
        <taxon>Anareolatae</taxon>
        <taxon>Phasmatidae</taxon>
        <taxon>Eurycanthinae</taxon>
        <taxon>Dryococelus</taxon>
    </lineage>
</organism>
<feature type="compositionally biased region" description="Basic residues" evidence="5">
    <location>
        <begin position="95"/>
        <end position="109"/>
    </location>
</feature>
<dbReference type="PANTHER" id="PTHR13703:SF25">
    <property type="entry name" value="MOTHERS AGAINST DECAPENTAPLEGIC HOMOLOG"/>
    <property type="match status" value="1"/>
</dbReference>
<evidence type="ECO:0000256" key="1">
    <source>
        <dbReference type="ARBA" id="ARBA00004123"/>
    </source>
</evidence>
<keyword evidence="4" id="KW-0539">Nucleus</keyword>
<gene>
    <name evidence="7" type="ORF">PR048_000774</name>
</gene>
<dbReference type="Gene3D" id="3.90.520.10">
    <property type="entry name" value="SMAD MH1 domain"/>
    <property type="match status" value="1"/>
</dbReference>
<feature type="region of interest" description="Disordered" evidence="5">
    <location>
        <begin position="87"/>
        <end position="112"/>
    </location>
</feature>
<keyword evidence="8" id="KW-1185">Reference proteome</keyword>
<keyword evidence="3" id="KW-0804">Transcription</keyword>
<dbReference type="InterPro" id="IPR012337">
    <property type="entry name" value="RNaseH-like_sf"/>
</dbReference>
<dbReference type="SUPFAM" id="SSF53098">
    <property type="entry name" value="Ribonuclease H-like"/>
    <property type="match status" value="1"/>
</dbReference>
<dbReference type="PANTHER" id="PTHR13703">
    <property type="entry name" value="SMAD"/>
    <property type="match status" value="1"/>
</dbReference>
<dbReference type="EMBL" id="JARBHB010000001">
    <property type="protein sequence ID" value="KAJ8895442.1"/>
    <property type="molecule type" value="Genomic_DNA"/>
</dbReference>
<dbReference type="InterPro" id="IPR036397">
    <property type="entry name" value="RNaseH_sf"/>
</dbReference>
<dbReference type="SMART" id="SM00523">
    <property type="entry name" value="DWA"/>
    <property type="match status" value="1"/>
</dbReference>
<keyword evidence="2" id="KW-0805">Transcription regulation</keyword>
<evidence type="ECO:0000256" key="2">
    <source>
        <dbReference type="ARBA" id="ARBA00023015"/>
    </source>
</evidence>
<comment type="caution">
    <text evidence="7">The sequence shown here is derived from an EMBL/GenBank/DDBJ whole genome shotgun (WGS) entry which is preliminary data.</text>
</comment>